<comment type="caution">
    <text evidence="2">The sequence shown here is derived from an EMBL/GenBank/DDBJ whole genome shotgun (WGS) entry which is preliminary data.</text>
</comment>
<protein>
    <recommendedName>
        <fullName evidence="4">Secreted protein</fullName>
    </recommendedName>
</protein>
<keyword evidence="3" id="KW-1185">Reference proteome</keyword>
<evidence type="ECO:0008006" key="4">
    <source>
        <dbReference type="Google" id="ProtNLM"/>
    </source>
</evidence>
<evidence type="ECO:0000256" key="1">
    <source>
        <dbReference type="SAM" id="SignalP"/>
    </source>
</evidence>
<keyword evidence="1" id="KW-0732">Signal</keyword>
<proteinExistence type="predicted"/>
<evidence type="ECO:0000313" key="3">
    <source>
        <dbReference type="Proteomes" id="UP001499909"/>
    </source>
</evidence>
<reference evidence="3" key="1">
    <citation type="journal article" date="2019" name="Int. J. Syst. Evol. Microbiol.">
        <title>The Global Catalogue of Microorganisms (GCM) 10K type strain sequencing project: providing services to taxonomists for standard genome sequencing and annotation.</title>
        <authorList>
            <consortium name="The Broad Institute Genomics Platform"/>
            <consortium name="The Broad Institute Genome Sequencing Center for Infectious Disease"/>
            <person name="Wu L."/>
            <person name="Ma J."/>
        </authorList>
    </citation>
    <scope>NUCLEOTIDE SEQUENCE [LARGE SCALE GENOMIC DNA]</scope>
    <source>
        <strain evidence="3">JCM 17214</strain>
    </source>
</reference>
<dbReference type="Proteomes" id="UP001499909">
    <property type="component" value="Unassembled WGS sequence"/>
</dbReference>
<gene>
    <name evidence="2" type="ORF">GCM10022406_26010</name>
</gene>
<dbReference type="EMBL" id="BAABDH010000041">
    <property type="protein sequence ID" value="GAA3940844.1"/>
    <property type="molecule type" value="Genomic_DNA"/>
</dbReference>
<organism evidence="2 3">
    <name type="scientific">Hymenobacter algoricola</name>
    <dbReference type="NCBI Taxonomy" id="486267"/>
    <lineage>
        <taxon>Bacteria</taxon>
        <taxon>Pseudomonadati</taxon>
        <taxon>Bacteroidota</taxon>
        <taxon>Cytophagia</taxon>
        <taxon>Cytophagales</taxon>
        <taxon>Hymenobacteraceae</taxon>
        <taxon>Hymenobacter</taxon>
    </lineage>
</organism>
<evidence type="ECO:0000313" key="2">
    <source>
        <dbReference type="EMBL" id="GAA3940844.1"/>
    </source>
</evidence>
<feature type="signal peptide" evidence="1">
    <location>
        <begin position="1"/>
        <end position="22"/>
    </location>
</feature>
<sequence>MKTGILLLLGILLLVLSTAATAARPSACARPKMKGPLYVHRPNYKICRGHPRRHRTWLGRLIPQTHRARPARSRL</sequence>
<name>A0ABP7NA87_9BACT</name>
<feature type="chain" id="PRO_5047283904" description="Secreted protein" evidence="1">
    <location>
        <begin position="23"/>
        <end position="75"/>
    </location>
</feature>
<dbReference type="RefSeq" id="WP_345114538.1">
    <property type="nucleotide sequence ID" value="NZ_BAABDH010000041.1"/>
</dbReference>
<accession>A0ABP7NA87</accession>